<dbReference type="NCBIfam" id="TIGR02595">
    <property type="entry name" value="PEP_CTERM"/>
    <property type="match status" value="1"/>
</dbReference>
<keyword evidence="1" id="KW-0472">Membrane</keyword>
<reference evidence="4" key="1">
    <citation type="submission" date="2016-02" db="EMBL/GenBank/DDBJ databases">
        <authorList>
            <person name="Schultz-Johansen M."/>
            <person name="Glaring M.A."/>
            <person name="Bech P.K."/>
            <person name="Stougaard P."/>
        </authorList>
    </citation>
    <scope>NUCLEOTIDE SEQUENCE [LARGE SCALE GENOMIC DNA]</scope>
    <source>
        <strain evidence="4">S66</strain>
    </source>
</reference>
<comment type="caution">
    <text evidence="3">The sequence shown here is derived from an EMBL/GenBank/DDBJ whole genome shotgun (WGS) entry which is preliminary data.</text>
</comment>
<dbReference type="EMBL" id="LSNE01000006">
    <property type="protein sequence ID" value="KXI28520.1"/>
    <property type="molecule type" value="Genomic_DNA"/>
</dbReference>
<evidence type="ECO:0000313" key="3">
    <source>
        <dbReference type="EMBL" id="KXI28520.1"/>
    </source>
</evidence>
<protein>
    <recommendedName>
        <fullName evidence="5">PEP-CTERM protein-sorting domain-containing protein</fullName>
    </recommendedName>
</protein>
<evidence type="ECO:0000256" key="2">
    <source>
        <dbReference type="SAM" id="SignalP"/>
    </source>
</evidence>
<evidence type="ECO:0000313" key="4">
    <source>
        <dbReference type="Proteomes" id="UP000070299"/>
    </source>
</evidence>
<keyword evidence="4" id="KW-1185">Reference proteome</keyword>
<feature type="signal peptide" evidence="2">
    <location>
        <begin position="1"/>
        <end position="27"/>
    </location>
</feature>
<keyword evidence="1" id="KW-1133">Transmembrane helix</keyword>
<keyword evidence="1" id="KW-0812">Transmembrane</keyword>
<name>A0A136A041_9ALTE</name>
<accession>A0A136A041</accession>
<dbReference type="InterPro" id="IPR013424">
    <property type="entry name" value="Ice-binding_C"/>
</dbReference>
<evidence type="ECO:0008006" key="5">
    <source>
        <dbReference type="Google" id="ProtNLM"/>
    </source>
</evidence>
<dbReference type="RefSeq" id="WP_068377510.1">
    <property type="nucleotide sequence ID" value="NZ_LSNE01000006.1"/>
</dbReference>
<gene>
    <name evidence="3" type="ORF">AX660_15635</name>
</gene>
<keyword evidence="2" id="KW-0732">Signal</keyword>
<dbReference type="OrthoDB" id="8558695at2"/>
<feature type="chain" id="PRO_5007469245" description="PEP-CTERM protein-sorting domain-containing protein" evidence="2">
    <location>
        <begin position="28"/>
        <end position="281"/>
    </location>
</feature>
<dbReference type="STRING" id="1799789.AX660_15635"/>
<dbReference type="AlphaFoldDB" id="A0A136A041"/>
<proteinExistence type="predicted"/>
<feature type="transmembrane region" description="Helical" evidence="1">
    <location>
        <begin position="257"/>
        <end position="275"/>
    </location>
</feature>
<evidence type="ECO:0000256" key="1">
    <source>
        <dbReference type="SAM" id="Phobius"/>
    </source>
</evidence>
<dbReference type="Proteomes" id="UP000070299">
    <property type="component" value="Unassembled WGS sequence"/>
</dbReference>
<sequence length="281" mass="28603">MKNLFNKSKVFSASLVLAMAMAGSASAATISFGGQAATDGSNKTSSFVPADNMINDPSLGYFIETFDVATAVQPFGSDNNTDYNIAGASTGCAINSPLGIVAAPAGSLGVRTGSVASVAAAPAGDTTCYGYTTNNGSGTSSVSIDYTGFLAGIGGLVPSLAGSFINYLGFYWGSVDTYNTFEFYSDNVLVKSITGQELLTANSGTSGDQTGDGSNVYVNIDFSPAESFNKFVVKTSGVAGEFDNIVVGLDKRPPPPVPAPAGLALLGLGLVGIGFSRRFKK</sequence>
<organism evidence="3 4">
    <name type="scientific">Paraglaciecola hydrolytica</name>
    <dbReference type="NCBI Taxonomy" id="1799789"/>
    <lineage>
        <taxon>Bacteria</taxon>
        <taxon>Pseudomonadati</taxon>
        <taxon>Pseudomonadota</taxon>
        <taxon>Gammaproteobacteria</taxon>
        <taxon>Alteromonadales</taxon>
        <taxon>Alteromonadaceae</taxon>
        <taxon>Paraglaciecola</taxon>
    </lineage>
</organism>